<evidence type="ECO:0000256" key="10">
    <source>
        <dbReference type="ARBA" id="ARBA00023054"/>
    </source>
</evidence>
<evidence type="ECO:0000256" key="14">
    <source>
        <dbReference type="SAM" id="Coils"/>
    </source>
</evidence>
<keyword evidence="5" id="KW-0107">Calcium channel</keyword>
<dbReference type="PANTHER" id="PTHR20917">
    <property type="entry name" value="PNAS-RELATED"/>
    <property type="match status" value="1"/>
</dbReference>
<evidence type="ECO:0000256" key="7">
    <source>
        <dbReference type="ARBA" id="ARBA00022824"/>
    </source>
</evidence>
<evidence type="ECO:0000256" key="3">
    <source>
        <dbReference type="ARBA" id="ARBA00022448"/>
    </source>
</evidence>
<feature type="transmembrane region" description="Helical" evidence="15">
    <location>
        <begin position="6"/>
        <end position="27"/>
    </location>
</feature>
<keyword evidence="3" id="KW-0813">Transport</keyword>
<comment type="similarity">
    <text evidence="2">Belongs to the TMCO1 family.</text>
</comment>
<dbReference type="OrthoDB" id="342726at2759"/>
<dbReference type="Pfam" id="PF01956">
    <property type="entry name" value="EMC3_TMCO1"/>
    <property type="match status" value="1"/>
</dbReference>
<keyword evidence="10 14" id="KW-0175">Coiled coil</keyword>
<keyword evidence="12 15" id="KW-0472">Membrane</keyword>
<accession>A0A2P6TR45</accession>
<dbReference type="GO" id="GO:0005789">
    <property type="term" value="C:endoplasmic reticulum membrane"/>
    <property type="evidence" value="ECO:0007669"/>
    <property type="project" value="UniProtKB-SubCell"/>
</dbReference>
<evidence type="ECO:0000256" key="11">
    <source>
        <dbReference type="ARBA" id="ARBA00023065"/>
    </source>
</evidence>
<keyword evidence="11" id="KW-0406">Ion transport</keyword>
<comment type="caution">
    <text evidence="16">The sequence shown here is derived from an EMBL/GenBank/DDBJ whole genome shotgun (WGS) entry which is preliminary data.</text>
</comment>
<sequence length="196" mass="21839">MSLIPFAVIGFCAAVAAVGELLQWVFVWRTAAFQALKANLAKHLQKVEEAKEASGSVGPKNIRKKEQRLEQWQRTAGQQIAKFNMRAGLIMMVHMLVTYRLMSRIFGGMGPACRLPFEPPPFLQKVTHRGLEGADVREGSVLFIFILCQSSLRLIIQKALNLGMGREFQDILPTMPKGAPFASFFNSDDSSAKKKK</sequence>
<gene>
    <name evidence="16" type="ORF">C2E21_4703</name>
</gene>
<organism evidence="16 17">
    <name type="scientific">Chlorella sorokiniana</name>
    <name type="common">Freshwater green alga</name>
    <dbReference type="NCBI Taxonomy" id="3076"/>
    <lineage>
        <taxon>Eukaryota</taxon>
        <taxon>Viridiplantae</taxon>
        <taxon>Chlorophyta</taxon>
        <taxon>core chlorophytes</taxon>
        <taxon>Trebouxiophyceae</taxon>
        <taxon>Chlorellales</taxon>
        <taxon>Chlorellaceae</taxon>
        <taxon>Chlorella clade</taxon>
        <taxon>Chlorella</taxon>
    </lineage>
</organism>
<protein>
    <submittedName>
        <fullName evidence="16">Transmembrane and coiled-coil domain-containing 1</fullName>
    </submittedName>
</protein>
<dbReference type="GO" id="GO:0005262">
    <property type="term" value="F:calcium channel activity"/>
    <property type="evidence" value="ECO:0007669"/>
    <property type="project" value="UniProtKB-KW"/>
</dbReference>
<evidence type="ECO:0000256" key="2">
    <source>
        <dbReference type="ARBA" id="ARBA00006537"/>
    </source>
</evidence>
<keyword evidence="9 15" id="KW-1133">Transmembrane helix</keyword>
<dbReference type="SMART" id="SM01415">
    <property type="entry name" value="DUF106"/>
    <property type="match status" value="1"/>
</dbReference>
<keyword evidence="13" id="KW-0407">Ion channel</keyword>
<dbReference type="GO" id="GO:0032469">
    <property type="term" value="P:endoplasmic reticulum calcium ion homeostasis"/>
    <property type="evidence" value="ECO:0007669"/>
    <property type="project" value="InterPro"/>
</dbReference>
<keyword evidence="7" id="KW-0256">Endoplasmic reticulum</keyword>
<dbReference type="STRING" id="3076.A0A2P6TR45"/>
<dbReference type="Proteomes" id="UP000239899">
    <property type="component" value="Unassembled WGS sequence"/>
</dbReference>
<evidence type="ECO:0000256" key="4">
    <source>
        <dbReference type="ARBA" id="ARBA00022568"/>
    </source>
</evidence>
<dbReference type="InterPro" id="IPR002809">
    <property type="entry name" value="EMC3/TMCO1"/>
</dbReference>
<evidence type="ECO:0000313" key="16">
    <source>
        <dbReference type="EMBL" id="PRW56536.1"/>
    </source>
</evidence>
<evidence type="ECO:0000256" key="5">
    <source>
        <dbReference type="ARBA" id="ARBA00022673"/>
    </source>
</evidence>
<keyword evidence="17" id="KW-1185">Reference proteome</keyword>
<keyword evidence="6 15" id="KW-0812">Transmembrane</keyword>
<evidence type="ECO:0000256" key="8">
    <source>
        <dbReference type="ARBA" id="ARBA00022837"/>
    </source>
</evidence>
<evidence type="ECO:0000256" key="1">
    <source>
        <dbReference type="ARBA" id="ARBA00004477"/>
    </source>
</evidence>
<evidence type="ECO:0000256" key="9">
    <source>
        <dbReference type="ARBA" id="ARBA00022989"/>
    </source>
</evidence>
<evidence type="ECO:0000256" key="12">
    <source>
        <dbReference type="ARBA" id="ARBA00023136"/>
    </source>
</evidence>
<comment type="subcellular location">
    <subcellularLocation>
        <location evidence="1">Endoplasmic reticulum membrane</location>
        <topology evidence="1">Multi-pass membrane protein</topology>
    </subcellularLocation>
</comment>
<evidence type="ECO:0000256" key="6">
    <source>
        <dbReference type="ARBA" id="ARBA00022692"/>
    </source>
</evidence>
<evidence type="ECO:0000256" key="15">
    <source>
        <dbReference type="SAM" id="Phobius"/>
    </source>
</evidence>
<dbReference type="PANTHER" id="PTHR20917:SF0">
    <property type="entry name" value="CALCIUM LOAD-ACTIVATED CALCIUM CHANNEL"/>
    <property type="match status" value="1"/>
</dbReference>
<reference evidence="16 17" key="1">
    <citation type="journal article" date="2018" name="Plant J.">
        <title>Genome sequences of Chlorella sorokiniana UTEX 1602 and Micractinium conductrix SAG 241.80: implications to maltose excretion by a green alga.</title>
        <authorList>
            <person name="Arriola M.B."/>
            <person name="Velmurugan N."/>
            <person name="Zhang Y."/>
            <person name="Plunkett M.H."/>
            <person name="Hondzo H."/>
            <person name="Barney B.M."/>
        </authorList>
    </citation>
    <scope>NUCLEOTIDE SEQUENCE [LARGE SCALE GENOMIC DNA]</scope>
    <source>
        <strain evidence="17">UTEX 1602</strain>
    </source>
</reference>
<keyword evidence="4" id="KW-0109">Calcium transport</keyword>
<name>A0A2P6TR45_CHLSO</name>
<evidence type="ECO:0000313" key="17">
    <source>
        <dbReference type="Proteomes" id="UP000239899"/>
    </source>
</evidence>
<dbReference type="EMBL" id="LHPG02000008">
    <property type="protein sequence ID" value="PRW56536.1"/>
    <property type="molecule type" value="Genomic_DNA"/>
</dbReference>
<dbReference type="AlphaFoldDB" id="A0A2P6TR45"/>
<evidence type="ECO:0000256" key="13">
    <source>
        <dbReference type="ARBA" id="ARBA00023303"/>
    </source>
</evidence>
<proteinExistence type="inferred from homology"/>
<dbReference type="InterPro" id="IPR008559">
    <property type="entry name" value="TMCO1"/>
</dbReference>
<keyword evidence="8" id="KW-0106">Calcium</keyword>
<feature type="coiled-coil region" evidence="14">
    <location>
        <begin position="33"/>
        <end position="82"/>
    </location>
</feature>